<dbReference type="GO" id="GO:0004197">
    <property type="term" value="F:cysteine-type endopeptidase activity"/>
    <property type="evidence" value="ECO:0007669"/>
    <property type="project" value="InterPro"/>
</dbReference>
<dbReference type="Pfam" id="PF00656">
    <property type="entry name" value="Peptidase_C14"/>
    <property type="match status" value="1"/>
</dbReference>
<dbReference type="GO" id="GO:0006508">
    <property type="term" value="P:proteolysis"/>
    <property type="evidence" value="ECO:0007669"/>
    <property type="project" value="InterPro"/>
</dbReference>
<evidence type="ECO:0000256" key="3">
    <source>
        <dbReference type="ARBA" id="ARBA00022807"/>
    </source>
</evidence>
<organism evidence="5 6">
    <name type="scientific">Armillaria gallica</name>
    <name type="common">Bulbous honey fungus</name>
    <name type="synonym">Armillaria bulbosa</name>
    <dbReference type="NCBI Taxonomy" id="47427"/>
    <lineage>
        <taxon>Eukaryota</taxon>
        <taxon>Fungi</taxon>
        <taxon>Dikarya</taxon>
        <taxon>Basidiomycota</taxon>
        <taxon>Agaricomycotina</taxon>
        <taxon>Agaricomycetes</taxon>
        <taxon>Agaricomycetidae</taxon>
        <taxon>Agaricales</taxon>
        <taxon>Marasmiineae</taxon>
        <taxon>Physalacriaceae</taxon>
        <taxon>Armillaria</taxon>
    </lineage>
</organism>
<evidence type="ECO:0000256" key="1">
    <source>
        <dbReference type="ARBA" id="ARBA00009005"/>
    </source>
</evidence>
<comment type="similarity">
    <text evidence="1">Belongs to the peptidase C14B family.</text>
</comment>
<dbReference type="GO" id="GO:0005737">
    <property type="term" value="C:cytoplasm"/>
    <property type="evidence" value="ECO:0007669"/>
    <property type="project" value="TreeGrafter"/>
</dbReference>
<dbReference type="STRING" id="47427.A0A2H3D9W2"/>
<keyword evidence="2" id="KW-0053">Apoptosis</keyword>
<dbReference type="SUPFAM" id="SSF52129">
    <property type="entry name" value="Caspase-like"/>
    <property type="match status" value="1"/>
</dbReference>
<reference evidence="6" key="1">
    <citation type="journal article" date="2017" name="Nat. Ecol. Evol.">
        <title>Genome expansion and lineage-specific genetic innovations in the forest pathogenic fungi Armillaria.</title>
        <authorList>
            <person name="Sipos G."/>
            <person name="Prasanna A.N."/>
            <person name="Walter M.C."/>
            <person name="O'Connor E."/>
            <person name="Balint B."/>
            <person name="Krizsan K."/>
            <person name="Kiss B."/>
            <person name="Hess J."/>
            <person name="Varga T."/>
            <person name="Slot J."/>
            <person name="Riley R."/>
            <person name="Boka B."/>
            <person name="Rigling D."/>
            <person name="Barry K."/>
            <person name="Lee J."/>
            <person name="Mihaltcheva S."/>
            <person name="LaButti K."/>
            <person name="Lipzen A."/>
            <person name="Waldron R."/>
            <person name="Moloney N.M."/>
            <person name="Sperisen C."/>
            <person name="Kredics L."/>
            <person name="Vagvoelgyi C."/>
            <person name="Patrignani A."/>
            <person name="Fitzpatrick D."/>
            <person name="Nagy I."/>
            <person name="Doyle S."/>
            <person name="Anderson J.B."/>
            <person name="Grigoriev I.V."/>
            <person name="Gueldener U."/>
            <person name="Muensterkoetter M."/>
            <person name="Nagy L.G."/>
        </authorList>
    </citation>
    <scope>NUCLEOTIDE SEQUENCE [LARGE SCALE GENOMIC DNA]</scope>
    <source>
        <strain evidence="6">Ar21-2</strain>
    </source>
</reference>
<dbReference type="PANTHER" id="PTHR48104:SF30">
    <property type="entry name" value="METACASPASE-1"/>
    <property type="match status" value="1"/>
</dbReference>
<evidence type="ECO:0000256" key="2">
    <source>
        <dbReference type="ARBA" id="ARBA00022703"/>
    </source>
</evidence>
<dbReference type="GO" id="GO:0006915">
    <property type="term" value="P:apoptotic process"/>
    <property type="evidence" value="ECO:0007669"/>
    <property type="project" value="UniProtKB-KW"/>
</dbReference>
<evidence type="ECO:0000313" key="6">
    <source>
        <dbReference type="Proteomes" id="UP000217790"/>
    </source>
</evidence>
<gene>
    <name evidence="5" type="ORF">ARMGADRAFT_1013758</name>
</gene>
<dbReference type="AlphaFoldDB" id="A0A2H3D9W2"/>
<proteinExistence type="inferred from homology"/>
<keyword evidence="6" id="KW-1185">Reference proteome</keyword>
<dbReference type="Gene3D" id="3.40.50.12660">
    <property type="match status" value="1"/>
</dbReference>
<dbReference type="Proteomes" id="UP000217790">
    <property type="component" value="Unassembled WGS sequence"/>
</dbReference>
<dbReference type="InterPro" id="IPR029030">
    <property type="entry name" value="Caspase-like_dom_sf"/>
</dbReference>
<dbReference type="EMBL" id="KZ293660">
    <property type="protein sequence ID" value="PBK92009.1"/>
    <property type="molecule type" value="Genomic_DNA"/>
</dbReference>
<keyword evidence="3" id="KW-0788">Thiol protease</keyword>
<evidence type="ECO:0000259" key="4">
    <source>
        <dbReference type="Pfam" id="PF00656"/>
    </source>
</evidence>
<name>A0A2H3D9W2_ARMGA</name>
<keyword evidence="3" id="KW-0378">Hydrolase</keyword>
<protein>
    <recommendedName>
        <fullName evidence="4">Peptidase C14 caspase domain-containing protein</fullName>
    </recommendedName>
</protein>
<keyword evidence="3" id="KW-0645">Protease</keyword>
<accession>A0A2H3D9W2</accession>
<dbReference type="InParanoid" id="A0A2H3D9W2"/>
<feature type="domain" description="Peptidase C14 caspase" evidence="4">
    <location>
        <begin position="142"/>
        <end position="389"/>
    </location>
</feature>
<dbReference type="InterPro" id="IPR011600">
    <property type="entry name" value="Pept_C14_caspase"/>
</dbReference>
<sequence length="399" mass="45196">MTESYDDQRASVNFFVAMFWNAISIASPCFHVDVSSHELSRLQISNLYSTSSETSSTNYYLDYDLIYRFFSIESISRGAPRHIYRTIYRTHPLNKRGFLGLPPKRAGINGWNSLDDVPFDQTLFAPTVRAHPPQKHPKRTGRKKALCIGIDYLSRQGYCKELGQLKGCIKDAENISNFLSEFWRFNLEGSIEIKVLRDDSSNPDEIPTRNNIIKAMQWLVDDARPEDSLFFHFSGHGGQILDKNGDEVDGYDEVIYAIDGDYILDDNMHELLAKSLPPSCQLTALIDCCHSGSALDLPYDWHNVKGFVPGTSVTTEWFERKSTEAKVICLSSSEDSMRSVDSAQGGALINTFIMSLKHNAYPTYKQFFDSIRKIMIGKHTQMPQISCSRAIDTDGMFVP</sequence>
<dbReference type="InterPro" id="IPR050452">
    <property type="entry name" value="Metacaspase"/>
</dbReference>
<dbReference type="PANTHER" id="PTHR48104">
    <property type="entry name" value="METACASPASE-4"/>
    <property type="match status" value="1"/>
</dbReference>
<dbReference type="OrthoDB" id="3223806at2759"/>
<evidence type="ECO:0000313" key="5">
    <source>
        <dbReference type="EMBL" id="PBK92009.1"/>
    </source>
</evidence>